<sequence length="690" mass="78602">MKKDFKCFSPLTPLRVKSCPCTPLKPTPSSSEKKKTISSLTDSFHSPCNKIPTGDSPYVKAKHVQIIEKDPSKAVPLFWSAINCGDRVDSAVLDMAVVMKQLNRAGEAIEAIKSFRSLCSQQAQESLDNVLIDLYKRAGRIDEHIELLQHKLQLVEDGVTYGGRAQGKKYLCSIEHEKSRLLGNLGWAYMQQENYQVAEELYRKALSIEPDKNKECNLAICLMHKGRIMEARSLLLTVKPSAAERELADSYIKSFDRATEMLSEFDSGRVLKPLEQKKDDNIKMETQASFTSPVKVNFSSPVSSRYGDQENNELGVEWAKNLKHQAAYILRDHQNHVVGARGLQHSDSRVSSTTKVQQTGIRRCLDNSHPRVSPVSGQYQNHGFGGKCRTHDSHLRVSPSNGHHQKHGFGGKWREEISHLRVSPSNRQHQNHGFGRKWREEDPHFRVSPSNGQRRNHGFGGKWREEDSHSRNHEFGGKWREEDLNKVEKLTLVEEYSGSETTDSLMSSTPMSQEGMKGADSGFGNWKPFSSSRSGKSWADMVEEEEEEERLSRFRDYSANMVESVGDWSSEDSSYMSQEPRITSTRLLVDKWYEKNEAVYSSDNLNSRVNYHQLSSSVNDIEDNLQRKFEAVDINGEFRKPAARRSLYFDQKQEQEPSAQQNLYSNTHECAGNPSTFSDWRKNSTPLRKR</sequence>
<dbReference type="Proteomes" id="UP001202328">
    <property type="component" value="Unassembled WGS sequence"/>
</dbReference>
<evidence type="ECO:0000256" key="8">
    <source>
        <dbReference type="SAM" id="MobiDB-lite"/>
    </source>
</evidence>
<dbReference type="Pfam" id="PF07719">
    <property type="entry name" value="TPR_2"/>
    <property type="match status" value="1"/>
</dbReference>
<comment type="caution">
    <text evidence="9">The sequence shown here is derived from an EMBL/GenBank/DDBJ whole genome shotgun (WGS) entry which is preliminary data.</text>
</comment>
<dbReference type="PANTHER" id="PTHR36326:SF4">
    <property type="entry name" value="PROTEIN POLLENLESS 3-LIKE 1"/>
    <property type="match status" value="1"/>
</dbReference>
<evidence type="ECO:0000256" key="5">
    <source>
        <dbReference type="ARBA" id="ARBA00023242"/>
    </source>
</evidence>
<evidence type="ECO:0000256" key="4">
    <source>
        <dbReference type="ARBA" id="ARBA00023054"/>
    </source>
</evidence>
<evidence type="ECO:0000256" key="1">
    <source>
        <dbReference type="ARBA" id="ARBA00004123"/>
    </source>
</evidence>
<dbReference type="PROSITE" id="PS50005">
    <property type="entry name" value="TPR"/>
    <property type="match status" value="1"/>
</dbReference>
<accession>A0AAD4S7L2</accession>
<keyword evidence="2" id="KW-0677">Repeat</keyword>
<feature type="compositionally biased region" description="Polar residues" evidence="8">
    <location>
        <begin position="498"/>
        <end position="512"/>
    </location>
</feature>
<proteinExistence type="inferred from homology"/>
<dbReference type="GO" id="GO:0005634">
    <property type="term" value="C:nucleus"/>
    <property type="evidence" value="ECO:0007669"/>
    <property type="project" value="UniProtKB-SubCell"/>
</dbReference>
<dbReference type="PANTHER" id="PTHR36326">
    <property type="entry name" value="PROTEIN POLLENLESS 3-LIKE 2"/>
    <property type="match status" value="1"/>
</dbReference>
<evidence type="ECO:0000256" key="2">
    <source>
        <dbReference type="ARBA" id="ARBA00022737"/>
    </source>
</evidence>
<reference evidence="9" key="1">
    <citation type="submission" date="2022-04" db="EMBL/GenBank/DDBJ databases">
        <title>A functionally conserved STORR gene fusion in Papaver species that diverged 16.8 million years ago.</title>
        <authorList>
            <person name="Catania T."/>
        </authorList>
    </citation>
    <scope>NUCLEOTIDE SEQUENCE</scope>
    <source>
        <strain evidence="9">S-188037</strain>
    </source>
</reference>
<keyword evidence="5" id="KW-0539">Nucleus</keyword>
<comment type="subcellular location">
    <subcellularLocation>
        <location evidence="1">Nucleus</location>
    </subcellularLocation>
</comment>
<feature type="repeat" description="TPR" evidence="7">
    <location>
        <begin position="179"/>
        <end position="212"/>
    </location>
</feature>
<gene>
    <name evidence="9" type="ORF">MKW98_002816</name>
</gene>
<keyword evidence="10" id="KW-1185">Reference proteome</keyword>
<dbReference type="SMART" id="SM00028">
    <property type="entry name" value="TPR"/>
    <property type="match status" value="1"/>
</dbReference>
<keyword evidence="4" id="KW-0175">Coiled coil</keyword>
<feature type="compositionally biased region" description="Basic and acidic residues" evidence="8">
    <location>
        <begin position="462"/>
        <end position="475"/>
    </location>
</feature>
<dbReference type="PROSITE" id="PS50293">
    <property type="entry name" value="TPR_REGION"/>
    <property type="match status" value="1"/>
</dbReference>
<evidence type="ECO:0000256" key="7">
    <source>
        <dbReference type="PROSITE-ProRule" id="PRU00339"/>
    </source>
</evidence>
<evidence type="ECO:0000256" key="3">
    <source>
        <dbReference type="ARBA" id="ARBA00022803"/>
    </source>
</evidence>
<protein>
    <submittedName>
        <fullName evidence="9">Uncharacterized protein</fullName>
    </submittedName>
</protein>
<dbReference type="Gene3D" id="1.25.40.10">
    <property type="entry name" value="Tetratricopeptide repeat domain"/>
    <property type="match status" value="1"/>
</dbReference>
<dbReference type="InterPro" id="IPR013105">
    <property type="entry name" value="TPR_2"/>
</dbReference>
<dbReference type="AlphaFoldDB" id="A0AAD4S7L2"/>
<dbReference type="InterPro" id="IPR044961">
    <property type="entry name" value="MS5/SDI1"/>
</dbReference>
<organism evidence="9 10">
    <name type="scientific">Papaver atlanticum</name>
    <dbReference type="NCBI Taxonomy" id="357466"/>
    <lineage>
        <taxon>Eukaryota</taxon>
        <taxon>Viridiplantae</taxon>
        <taxon>Streptophyta</taxon>
        <taxon>Embryophyta</taxon>
        <taxon>Tracheophyta</taxon>
        <taxon>Spermatophyta</taxon>
        <taxon>Magnoliopsida</taxon>
        <taxon>Ranunculales</taxon>
        <taxon>Papaveraceae</taxon>
        <taxon>Papaveroideae</taxon>
        <taxon>Papaver</taxon>
    </lineage>
</organism>
<feature type="region of interest" description="Disordered" evidence="8">
    <location>
        <begin position="442"/>
        <end position="475"/>
    </location>
</feature>
<evidence type="ECO:0000313" key="9">
    <source>
        <dbReference type="EMBL" id="KAI3869927.1"/>
    </source>
</evidence>
<dbReference type="InterPro" id="IPR011990">
    <property type="entry name" value="TPR-like_helical_dom_sf"/>
</dbReference>
<comment type="similarity">
    <text evidence="6">Belongs to the MS5 protein family.</text>
</comment>
<evidence type="ECO:0000313" key="10">
    <source>
        <dbReference type="Proteomes" id="UP001202328"/>
    </source>
</evidence>
<dbReference type="SUPFAM" id="SSF48452">
    <property type="entry name" value="TPR-like"/>
    <property type="match status" value="1"/>
</dbReference>
<evidence type="ECO:0000256" key="6">
    <source>
        <dbReference type="ARBA" id="ARBA00025750"/>
    </source>
</evidence>
<dbReference type="EMBL" id="JAJJMB010013226">
    <property type="protein sequence ID" value="KAI3869927.1"/>
    <property type="molecule type" value="Genomic_DNA"/>
</dbReference>
<name>A0AAD4S7L2_9MAGN</name>
<feature type="region of interest" description="Disordered" evidence="8">
    <location>
        <begin position="650"/>
        <end position="690"/>
    </location>
</feature>
<feature type="compositionally biased region" description="Polar residues" evidence="8">
    <location>
        <begin position="656"/>
        <end position="690"/>
    </location>
</feature>
<dbReference type="InterPro" id="IPR019734">
    <property type="entry name" value="TPR_rpt"/>
</dbReference>
<keyword evidence="3 7" id="KW-0802">TPR repeat</keyword>
<feature type="region of interest" description="Disordered" evidence="8">
    <location>
        <begin position="498"/>
        <end position="526"/>
    </location>
</feature>